<sequence length="202" mass="20682">MIRLPPRLRQAGREVLDLDRAVYAAVHATPTPQIDRALAGISRTADRSLLWVGVAAAMAASGPRRRRAALVGLAAIGATSATVNLVVKPGSRRGRPSLEGSVRTHGVRMPGSHSWPSGHTASAFAFSTAVGAGAPELDTVLRLAATAVAYSRVHTGVHYPGDVMAGALIGAGMGSLTQHLARRVLPAGVDRRSVAGASGGPP</sequence>
<evidence type="ECO:0000256" key="3">
    <source>
        <dbReference type="ARBA" id="ARBA00022692"/>
    </source>
</evidence>
<organism evidence="9 10">
    <name type="scientific">Terrabacter aerolatus</name>
    <dbReference type="NCBI Taxonomy" id="422442"/>
    <lineage>
        <taxon>Bacteria</taxon>
        <taxon>Bacillati</taxon>
        <taxon>Actinomycetota</taxon>
        <taxon>Actinomycetes</taxon>
        <taxon>Micrococcales</taxon>
        <taxon>Intrasporangiaceae</taxon>
        <taxon>Terrabacter</taxon>
    </lineage>
</organism>
<accession>A0A512CVM1</accession>
<keyword evidence="6" id="KW-0472">Membrane</keyword>
<dbReference type="InterPro" id="IPR036938">
    <property type="entry name" value="PAP2/HPO_sf"/>
</dbReference>
<feature type="region of interest" description="Disordered" evidence="7">
    <location>
        <begin position="90"/>
        <end position="114"/>
    </location>
</feature>
<evidence type="ECO:0000313" key="9">
    <source>
        <dbReference type="EMBL" id="GEO28274.1"/>
    </source>
</evidence>
<dbReference type="PANTHER" id="PTHR14969:SF62">
    <property type="entry name" value="DECAPRENYLPHOSPHORYL-5-PHOSPHORIBOSE PHOSPHATASE RV3807C-RELATED"/>
    <property type="match status" value="1"/>
</dbReference>
<protein>
    <recommendedName>
        <fullName evidence="8">Phosphatidic acid phosphatase type 2/haloperoxidase domain-containing protein</fullName>
    </recommendedName>
</protein>
<gene>
    <name evidence="9" type="ORF">TAE01_00840</name>
</gene>
<dbReference type="EMBL" id="BJYX01000001">
    <property type="protein sequence ID" value="GEO28274.1"/>
    <property type="molecule type" value="Genomic_DNA"/>
</dbReference>
<dbReference type="OrthoDB" id="5242960at2"/>
<keyword evidence="3" id="KW-0812">Transmembrane</keyword>
<feature type="domain" description="Phosphatidic acid phosphatase type 2/haloperoxidase" evidence="8">
    <location>
        <begin position="71"/>
        <end position="178"/>
    </location>
</feature>
<dbReference type="Gene3D" id="1.20.144.10">
    <property type="entry name" value="Phosphatidic acid phosphatase type 2/haloperoxidase"/>
    <property type="match status" value="1"/>
</dbReference>
<proteinExistence type="predicted"/>
<evidence type="ECO:0000256" key="6">
    <source>
        <dbReference type="ARBA" id="ARBA00023136"/>
    </source>
</evidence>
<comment type="subcellular location">
    <subcellularLocation>
        <location evidence="1">Cell membrane</location>
        <topology evidence="1">Multi-pass membrane protein</topology>
    </subcellularLocation>
</comment>
<reference evidence="9 10" key="1">
    <citation type="submission" date="2019-07" db="EMBL/GenBank/DDBJ databases">
        <title>Whole genome shotgun sequence of Terrabacter aerolatus NBRC 106305.</title>
        <authorList>
            <person name="Hosoyama A."/>
            <person name="Uohara A."/>
            <person name="Ohji S."/>
            <person name="Ichikawa N."/>
        </authorList>
    </citation>
    <scope>NUCLEOTIDE SEQUENCE [LARGE SCALE GENOMIC DNA]</scope>
    <source>
        <strain evidence="9 10">NBRC 106305</strain>
    </source>
</reference>
<dbReference type="SMART" id="SM00014">
    <property type="entry name" value="acidPPc"/>
    <property type="match status" value="1"/>
</dbReference>
<keyword evidence="2" id="KW-1003">Cell membrane</keyword>
<name>A0A512CVM1_9MICO</name>
<evidence type="ECO:0000256" key="4">
    <source>
        <dbReference type="ARBA" id="ARBA00022801"/>
    </source>
</evidence>
<dbReference type="Pfam" id="PF01569">
    <property type="entry name" value="PAP2"/>
    <property type="match status" value="1"/>
</dbReference>
<dbReference type="RefSeq" id="WP_147062302.1">
    <property type="nucleotide sequence ID" value="NZ_BAAARO010000025.1"/>
</dbReference>
<comment type="caution">
    <text evidence="9">The sequence shown here is derived from an EMBL/GenBank/DDBJ whole genome shotgun (WGS) entry which is preliminary data.</text>
</comment>
<dbReference type="GO" id="GO:0016787">
    <property type="term" value="F:hydrolase activity"/>
    <property type="evidence" value="ECO:0007669"/>
    <property type="project" value="UniProtKB-KW"/>
</dbReference>
<evidence type="ECO:0000259" key="8">
    <source>
        <dbReference type="SMART" id="SM00014"/>
    </source>
</evidence>
<evidence type="ECO:0000256" key="1">
    <source>
        <dbReference type="ARBA" id="ARBA00004651"/>
    </source>
</evidence>
<dbReference type="InterPro" id="IPR000326">
    <property type="entry name" value="PAP2/HPO"/>
</dbReference>
<dbReference type="Proteomes" id="UP000321534">
    <property type="component" value="Unassembled WGS sequence"/>
</dbReference>
<keyword evidence="10" id="KW-1185">Reference proteome</keyword>
<dbReference type="GO" id="GO:0005886">
    <property type="term" value="C:plasma membrane"/>
    <property type="evidence" value="ECO:0007669"/>
    <property type="project" value="UniProtKB-SubCell"/>
</dbReference>
<keyword evidence="5" id="KW-1133">Transmembrane helix</keyword>
<evidence type="ECO:0000256" key="7">
    <source>
        <dbReference type="SAM" id="MobiDB-lite"/>
    </source>
</evidence>
<dbReference type="SUPFAM" id="SSF48317">
    <property type="entry name" value="Acid phosphatase/Vanadium-dependent haloperoxidase"/>
    <property type="match status" value="1"/>
</dbReference>
<evidence type="ECO:0000256" key="2">
    <source>
        <dbReference type="ARBA" id="ARBA00022475"/>
    </source>
</evidence>
<evidence type="ECO:0000256" key="5">
    <source>
        <dbReference type="ARBA" id="ARBA00022989"/>
    </source>
</evidence>
<dbReference type="AlphaFoldDB" id="A0A512CVM1"/>
<keyword evidence="4" id="KW-0378">Hydrolase</keyword>
<evidence type="ECO:0000313" key="10">
    <source>
        <dbReference type="Proteomes" id="UP000321534"/>
    </source>
</evidence>
<dbReference type="PANTHER" id="PTHR14969">
    <property type="entry name" value="SPHINGOSINE-1-PHOSPHATE PHOSPHOHYDROLASE"/>
    <property type="match status" value="1"/>
</dbReference>